<dbReference type="SUPFAM" id="SSF47473">
    <property type="entry name" value="EF-hand"/>
    <property type="match status" value="1"/>
</dbReference>
<dbReference type="FunCoup" id="A9UV99">
    <property type="interactions" value="354"/>
</dbReference>
<protein>
    <recommendedName>
        <fullName evidence="5">EF-hand domain-containing protein</fullName>
    </recommendedName>
</protein>
<evidence type="ECO:0000313" key="6">
    <source>
        <dbReference type="EMBL" id="EDQ90858.1"/>
    </source>
</evidence>
<dbReference type="PANTHER" id="PTHR13025">
    <property type="entry name" value="EF-HAND DOMAIN-CONTAINING PROTEIN D"/>
    <property type="match status" value="1"/>
</dbReference>
<dbReference type="OMA" id="EVKHTYR"/>
<proteinExistence type="predicted"/>
<accession>A9UV99</accession>
<evidence type="ECO:0000256" key="4">
    <source>
        <dbReference type="SAM" id="MobiDB-lite"/>
    </source>
</evidence>
<dbReference type="InterPro" id="IPR002048">
    <property type="entry name" value="EF_hand_dom"/>
</dbReference>
<sequence length="185" mass="20789">MADELAQKLARRNMLNDGAEAPKMSQRFNPATEFPEFSFKEIREKEKMFRKFDADKSGAIDLMELKLMMEALGAPQTHVSLKNMISEIDEDNDGEISLREFFLIFRKAAAGELQAEGLTAIADSIDVGEAGVGGAKAFFEAHAQRSANANKFEDEIKAEQEQRRQEAEEARKRKEAFKAKMAHLS</sequence>
<dbReference type="InterPro" id="IPR040365">
    <property type="entry name" value="EFHD1/2"/>
</dbReference>
<dbReference type="InterPro" id="IPR011992">
    <property type="entry name" value="EF-hand-dom_pair"/>
</dbReference>
<keyword evidence="1" id="KW-0479">Metal-binding</keyword>
<evidence type="ECO:0000256" key="1">
    <source>
        <dbReference type="ARBA" id="ARBA00022723"/>
    </source>
</evidence>
<dbReference type="eggNOG" id="KOG0041">
    <property type="taxonomic scope" value="Eukaryota"/>
</dbReference>
<dbReference type="PANTHER" id="PTHR13025:SF6">
    <property type="entry name" value="EF-HAND DOMAIN-CONTAINING PROTEIN-RELATED"/>
    <property type="match status" value="1"/>
</dbReference>
<dbReference type="AlphaFoldDB" id="A9UV99"/>
<evidence type="ECO:0000259" key="5">
    <source>
        <dbReference type="PROSITE" id="PS50222"/>
    </source>
</evidence>
<feature type="region of interest" description="Disordered" evidence="4">
    <location>
        <begin position="157"/>
        <end position="185"/>
    </location>
</feature>
<dbReference type="Pfam" id="PF13499">
    <property type="entry name" value="EF-hand_7"/>
    <property type="match status" value="1"/>
</dbReference>
<dbReference type="FunFam" id="1.10.238.10:FF:000112">
    <property type="entry name" value="EF-hand domain family, member D2"/>
    <property type="match status" value="1"/>
</dbReference>
<dbReference type="GO" id="GO:0005509">
    <property type="term" value="F:calcium ion binding"/>
    <property type="evidence" value="ECO:0000318"/>
    <property type="project" value="GO_Central"/>
</dbReference>
<dbReference type="SMART" id="SM00054">
    <property type="entry name" value="EFh"/>
    <property type="match status" value="2"/>
</dbReference>
<dbReference type="Proteomes" id="UP000001357">
    <property type="component" value="Unassembled WGS sequence"/>
</dbReference>
<dbReference type="EMBL" id="CH991546">
    <property type="protein sequence ID" value="EDQ90858.1"/>
    <property type="molecule type" value="Genomic_DNA"/>
</dbReference>
<dbReference type="InParanoid" id="A9UV99"/>
<evidence type="ECO:0000256" key="2">
    <source>
        <dbReference type="ARBA" id="ARBA00022737"/>
    </source>
</evidence>
<name>A9UV99_MONBE</name>
<feature type="domain" description="EF-hand" evidence="5">
    <location>
        <begin position="76"/>
        <end position="111"/>
    </location>
</feature>
<dbReference type="PROSITE" id="PS00018">
    <property type="entry name" value="EF_HAND_1"/>
    <property type="match status" value="2"/>
</dbReference>
<keyword evidence="7" id="KW-1185">Reference proteome</keyword>
<keyword evidence="2" id="KW-0677">Repeat</keyword>
<evidence type="ECO:0000313" key="7">
    <source>
        <dbReference type="Proteomes" id="UP000001357"/>
    </source>
</evidence>
<dbReference type="Gene3D" id="1.10.238.10">
    <property type="entry name" value="EF-hand"/>
    <property type="match status" value="1"/>
</dbReference>
<dbReference type="PROSITE" id="PS50222">
    <property type="entry name" value="EF_HAND_2"/>
    <property type="match status" value="2"/>
</dbReference>
<dbReference type="KEGG" id="mbr:MONBRDRAFT_18271"/>
<dbReference type="CDD" id="cd00051">
    <property type="entry name" value="EFh"/>
    <property type="match status" value="1"/>
</dbReference>
<evidence type="ECO:0000256" key="3">
    <source>
        <dbReference type="ARBA" id="ARBA00022837"/>
    </source>
</evidence>
<reference evidence="6 7" key="1">
    <citation type="journal article" date="2008" name="Nature">
        <title>The genome of the choanoflagellate Monosiga brevicollis and the origin of metazoans.</title>
        <authorList>
            <consortium name="JGI Sequencing"/>
            <person name="King N."/>
            <person name="Westbrook M.J."/>
            <person name="Young S.L."/>
            <person name="Kuo A."/>
            <person name="Abedin M."/>
            <person name="Chapman J."/>
            <person name="Fairclough S."/>
            <person name="Hellsten U."/>
            <person name="Isogai Y."/>
            <person name="Letunic I."/>
            <person name="Marr M."/>
            <person name="Pincus D."/>
            <person name="Putnam N."/>
            <person name="Rokas A."/>
            <person name="Wright K.J."/>
            <person name="Zuzow R."/>
            <person name="Dirks W."/>
            <person name="Good M."/>
            <person name="Goodstein D."/>
            <person name="Lemons D."/>
            <person name="Li W."/>
            <person name="Lyons J.B."/>
            <person name="Morris A."/>
            <person name="Nichols S."/>
            <person name="Richter D.J."/>
            <person name="Salamov A."/>
            <person name="Bork P."/>
            <person name="Lim W.A."/>
            <person name="Manning G."/>
            <person name="Miller W.T."/>
            <person name="McGinnis W."/>
            <person name="Shapiro H."/>
            <person name="Tjian R."/>
            <person name="Grigoriev I.V."/>
            <person name="Rokhsar D."/>
        </authorList>
    </citation>
    <scope>NUCLEOTIDE SEQUENCE [LARGE SCALE GENOMIC DNA]</scope>
    <source>
        <strain evidence="7">MX1 / ATCC 50154</strain>
    </source>
</reference>
<feature type="domain" description="EF-hand" evidence="5">
    <location>
        <begin position="40"/>
        <end position="75"/>
    </location>
</feature>
<dbReference type="RefSeq" id="XP_001744155.1">
    <property type="nucleotide sequence ID" value="XM_001744103.1"/>
</dbReference>
<feature type="compositionally biased region" description="Basic and acidic residues" evidence="4">
    <location>
        <begin position="157"/>
        <end position="178"/>
    </location>
</feature>
<dbReference type="InterPro" id="IPR018247">
    <property type="entry name" value="EF_Hand_1_Ca_BS"/>
</dbReference>
<organism evidence="6 7">
    <name type="scientific">Monosiga brevicollis</name>
    <name type="common">Choanoflagellate</name>
    <dbReference type="NCBI Taxonomy" id="81824"/>
    <lineage>
        <taxon>Eukaryota</taxon>
        <taxon>Choanoflagellata</taxon>
        <taxon>Craspedida</taxon>
        <taxon>Salpingoecidae</taxon>
        <taxon>Monosiga</taxon>
    </lineage>
</organism>
<gene>
    <name evidence="6" type="ORF">MONBRDRAFT_18271</name>
</gene>
<dbReference type="GeneID" id="5889471"/>
<keyword evidence="3" id="KW-0106">Calcium</keyword>